<evidence type="ECO:0000256" key="2">
    <source>
        <dbReference type="ARBA" id="ARBA00022692"/>
    </source>
</evidence>
<organism evidence="6 7">
    <name type="scientific">Pseudomonas chlororaphis</name>
    <dbReference type="NCBI Taxonomy" id="587753"/>
    <lineage>
        <taxon>Bacteria</taxon>
        <taxon>Pseudomonadati</taxon>
        <taxon>Pseudomonadota</taxon>
        <taxon>Gammaproteobacteria</taxon>
        <taxon>Pseudomonadales</taxon>
        <taxon>Pseudomonadaceae</taxon>
        <taxon>Pseudomonas</taxon>
    </lineage>
</organism>
<evidence type="ECO:0000256" key="4">
    <source>
        <dbReference type="ARBA" id="ARBA00023136"/>
    </source>
</evidence>
<dbReference type="Pfam" id="PF04191">
    <property type="entry name" value="PEMT"/>
    <property type="match status" value="1"/>
</dbReference>
<feature type="transmembrane region" description="Helical" evidence="5">
    <location>
        <begin position="38"/>
        <end position="59"/>
    </location>
</feature>
<dbReference type="AlphaFoldDB" id="A0AB34C7C2"/>
<proteinExistence type="predicted"/>
<dbReference type="Gene3D" id="1.20.120.1630">
    <property type="match status" value="1"/>
</dbReference>
<evidence type="ECO:0000256" key="1">
    <source>
        <dbReference type="ARBA" id="ARBA00004127"/>
    </source>
</evidence>
<feature type="transmembrane region" description="Helical" evidence="5">
    <location>
        <begin position="105"/>
        <end position="125"/>
    </location>
</feature>
<accession>A0AB34C7C2</accession>
<keyword evidence="3 5" id="KW-1133">Transmembrane helix</keyword>
<evidence type="ECO:0000313" key="7">
    <source>
        <dbReference type="Proteomes" id="UP000323924"/>
    </source>
</evidence>
<keyword evidence="2 5" id="KW-0812">Transmembrane</keyword>
<dbReference type="GO" id="GO:0012505">
    <property type="term" value="C:endomembrane system"/>
    <property type="evidence" value="ECO:0007669"/>
    <property type="project" value="UniProtKB-SubCell"/>
</dbReference>
<reference evidence="6 7" key="1">
    <citation type="submission" date="2019-09" db="EMBL/GenBank/DDBJ databases">
        <authorList>
            <person name="Vacheron J."/>
            <person name="Dubost A."/>
            <person name="Prigent-Combaret C."/>
            <person name="Muller D."/>
        </authorList>
    </citation>
    <scope>NUCLEOTIDE SEQUENCE [LARGE SCALE GENOMIC DNA]</scope>
    <source>
        <strain evidence="6 7">JV497</strain>
    </source>
</reference>
<comment type="subcellular location">
    <subcellularLocation>
        <location evidence="1">Endomembrane system</location>
        <topology evidence="1">Multi-pass membrane protein</topology>
    </subcellularLocation>
</comment>
<feature type="transmembrane region" description="Helical" evidence="5">
    <location>
        <begin position="7"/>
        <end position="32"/>
    </location>
</feature>
<dbReference type="InterPro" id="IPR052527">
    <property type="entry name" value="Metal_cation-efflux_comp"/>
</dbReference>
<dbReference type="EMBL" id="VWPC01000008">
    <property type="protein sequence ID" value="KAA5842740.1"/>
    <property type="molecule type" value="Genomic_DNA"/>
</dbReference>
<feature type="transmembrane region" description="Helical" evidence="5">
    <location>
        <begin position="156"/>
        <end position="187"/>
    </location>
</feature>
<dbReference type="Proteomes" id="UP000323924">
    <property type="component" value="Unassembled WGS sequence"/>
</dbReference>
<sequence length="219" mass="24147">MRNSPQLAALSLIATLAYLGLAILGMGGPVAFFSHPALWVITLSLLAMAGVAQFSEGNLSPGKQEDRENRWVLVAFGILGLLLAFLPAYTDRLHFWTFGGTDTRWFGVVFFIGGGILRLWPVFVLGKRFSGLVAIQPGHQLVTTGIYGTLRNPSYLGLLINCVGWALAFRSGVGLLLTALMLIPLIARIHAEEALLRKEFGKQYDTYCAYTWRLVPWVY</sequence>
<gene>
    <name evidence="6" type="ORF">F2A38_11075</name>
</gene>
<feature type="transmembrane region" description="Helical" evidence="5">
    <location>
        <begin position="132"/>
        <end position="150"/>
    </location>
</feature>
<keyword evidence="4 5" id="KW-0472">Membrane</keyword>
<dbReference type="PANTHER" id="PTHR43847:SF1">
    <property type="entry name" value="BLL3993 PROTEIN"/>
    <property type="match status" value="1"/>
</dbReference>
<feature type="transmembrane region" description="Helical" evidence="5">
    <location>
        <begin position="71"/>
        <end position="90"/>
    </location>
</feature>
<evidence type="ECO:0000256" key="5">
    <source>
        <dbReference type="SAM" id="Phobius"/>
    </source>
</evidence>
<dbReference type="PANTHER" id="PTHR43847">
    <property type="entry name" value="BLL3993 PROTEIN"/>
    <property type="match status" value="1"/>
</dbReference>
<name>A0AB34C7C2_9PSED</name>
<dbReference type="RefSeq" id="WP_150050300.1">
    <property type="nucleotide sequence ID" value="NZ_VWPC01000008.1"/>
</dbReference>
<evidence type="ECO:0000313" key="6">
    <source>
        <dbReference type="EMBL" id="KAA5842740.1"/>
    </source>
</evidence>
<comment type="caution">
    <text evidence="6">The sequence shown here is derived from an EMBL/GenBank/DDBJ whole genome shotgun (WGS) entry which is preliminary data.</text>
</comment>
<protein>
    <submittedName>
        <fullName evidence="6">Isoprenylcysteine carboxylmethyltransferase family protein</fullName>
    </submittedName>
</protein>
<dbReference type="InterPro" id="IPR007318">
    <property type="entry name" value="Phopholipid_MeTrfase"/>
</dbReference>
<evidence type="ECO:0000256" key="3">
    <source>
        <dbReference type="ARBA" id="ARBA00022989"/>
    </source>
</evidence>